<dbReference type="Pfam" id="PF01055">
    <property type="entry name" value="Glyco_hydro_31_2nd"/>
    <property type="match status" value="1"/>
</dbReference>
<dbReference type="EMBL" id="NCKU01000641">
    <property type="protein sequence ID" value="RWS14711.1"/>
    <property type="molecule type" value="Genomic_DNA"/>
</dbReference>
<dbReference type="EMBL" id="NCKU01000788">
    <property type="protein sequence ID" value="RWS14164.1"/>
    <property type="molecule type" value="Genomic_DNA"/>
</dbReference>
<dbReference type="SUPFAM" id="SSF51011">
    <property type="entry name" value="Glycosyl hydrolase domain"/>
    <property type="match status" value="1"/>
</dbReference>
<dbReference type="PANTHER" id="PTHR43053">
    <property type="entry name" value="GLYCOSIDASE FAMILY 31"/>
    <property type="match status" value="1"/>
</dbReference>
<dbReference type="Proteomes" id="UP000285301">
    <property type="component" value="Unassembled WGS sequence"/>
</dbReference>
<dbReference type="CDD" id="cd06592">
    <property type="entry name" value="GH31_NET37"/>
    <property type="match status" value="1"/>
</dbReference>
<comment type="caution">
    <text evidence="8">The sequence shown here is derived from an EMBL/GenBank/DDBJ whole genome shotgun (WGS) entry which is preliminary data.</text>
</comment>
<protein>
    <submittedName>
        <fullName evidence="8">Putative family 31 glucosidase KIAA1161-like protein</fullName>
    </submittedName>
</protein>
<dbReference type="Gene3D" id="2.60.40.1180">
    <property type="entry name" value="Golgi alpha-mannosidase II"/>
    <property type="match status" value="1"/>
</dbReference>
<dbReference type="GO" id="GO:0005975">
    <property type="term" value="P:carbohydrate metabolic process"/>
    <property type="evidence" value="ECO:0007669"/>
    <property type="project" value="InterPro"/>
</dbReference>
<dbReference type="InterPro" id="IPR013780">
    <property type="entry name" value="Glyco_hydro_b"/>
</dbReference>
<dbReference type="Gene3D" id="3.20.20.80">
    <property type="entry name" value="Glycosidases"/>
    <property type="match status" value="1"/>
</dbReference>
<feature type="domain" description="Glycoside hydrolase family 31 TIM barrel" evidence="4">
    <location>
        <begin position="391"/>
        <end position="652"/>
    </location>
</feature>
<organism evidence="8 9">
    <name type="scientific">Dinothrombium tinctorium</name>
    <dbReference type="NCBI Taxonomy" id="1965070"/>
    <lineage>
        <taxon>Eukaryota</taxon>
        <taxon>Metazoa</taxon>
        <taxon>Ecdysozoa</taxon>
        <taxon>Arthropoda</taxon>
        <taxon>Chelicerata</taxon>
        <taxon>Arachnida</taxon>
        <taxon>Acari</taxon>
        <taxon>Acariformes</taxon>
        <taxon>Trombidiformes</taxon>
        <taxon>Prostigmata</taxon>
        <taxon>Anystina</taxon>
        <taxon>Parasitengona</taxon>
        <taxon>Trombidioidea</taxon>
        <taxon>Trombidiidae</taxon>
        <taxon>Dinothrombium</taxon>
    </lineage>
</organism>
<dbReference type="InterPro" id="IPR000322">
    <property type="entry name" value="Glyco_hydro_31_TIM"/>
</dbReference>
<evidence type="ECO:0000259" key="4">
    <source>
        <dbReference type="Pfam" id="PF01055"/>
    </source>
</evidence>
<keyword evidence="2" id="KW-0326">Glycosidase</keyword>
<dbReference type="EMBL" id="NCKU01000780">
    <property type="protein sequence ID" value="RWS14195.1"/>
    <property type="molecule type" value="Genomic_DNA"/>
</dbReference>
<dbReference type="SUPFAM" id="SSF51445">
    <property type="entry name" value="(Trans)glycosidases"/>
    <property type="match status" value="1"/>
</dbReference>
<evidence type="ECO:0000313" key="9">
    <source>
        <dbReference type="Proteomes" id="UP000285301"/>
    </source>
</evidence>
<feature type="transmembrane region" description="Helical" evidence="3">
    <location>
        <begin position="91"/>
        <end position="115"/>
    </location>
</feature>
<keyword evidence="3" id="KW-0472">Membrane</keyword>
<gene>
    <name evidence="7" type="ORF">B4U79_00806</name>
    <name evidence="8" type="ORF">B4U79_07777</name>
    <name evidence="6" type="ORF">B4U79_12814</name>
</gene>
<evidence type="ECO:0000313" key="6">
    <source>
        <dbReference type="EMBL" id="RWS14164.1"/>
    </source>
</evidence>
<keyword evidence="3" id="KW-0812">Transmembrane</keyword>
<dbReference type="InterPro" id="IPR050985">
    <property type="entry name" value="Alpha-glycosidase_related"/>
</dbReference>
<evidence type="ECO:0000256" key="2">
    <source>
        <dbReference type="RuleBase" id="RU361185"/>
    </source>
</evidence>
<dbReference type="AlphaFoldDB" id="A0A3S3SIW7"/>
<keyword evidence="3" id="KW-1133">Transmembrane helix</keyword>
<proteinExistence type="inferred from homology"/>
<dbReference type="Pfam" id="PF21365">
    <property type="entry name" value="Glyco_hydro_31_3rd"/>
    <property type="match status" value="1"/>
</dbReference>
<reference evidence="8" key="2">
    <citation type="submission" date="2018-11" db="EMBL/GenBank/DDBJ databases">
        <title>Trombidioid mite genomics.</title>
        <authorList>
            <person name="Dong X."/>
        </authorList>
    </citation>
    <scope>NUCLEOTIDE SEQUENCE</scope>
    <source>
        <strain evidence="8">UoL-WK</strain>
    </source>
</reference>
<dbReference type="InterPro" id="IPR048395">
    <property type="entry name" value="Glyco_hydro_31_C"/>
</dbReference>
<feature type="domain" description="Glycosyl hydrolase family 31 C-terminal" evidence="5">
    <location>
        <begin position="690"/>
        <end position="772"/>
    </location>
</feature>
<name>A0A3S3SIW7_9ACAR</name>
<evidence type="ECO:0000256" key="3">
    <source>
        <dbReference type="SAM" id="Phobius"/>
    </source>
</evidence>
<evidence type="ECO:0000259" key="5">
    <source>
        <dbReference type="Pfam" id="PF21365"/>
    </source>
</evidence>
<dbReference type="STRING" id="1965070.A0A3S3SIW7"/>
<sequence length="778" mass="88841">MLKAVGSESGESLVVGENSHESIELNGERGASASSPVFKRKLSDRRDPKAKVMTLSVDNTWSAAAAKSNTKLKASVGKMSAALRWGKRPEFWFKITVGLLFIVIALLIGTTILLYNRQMYLQAFKDKIYFLEESRQFYLIDAVGNELLKVEFAVNIPADIKSLNCFPDHSETYLRQLCREWQFRANLNIEYHHKPHGISCYAVRWQSYDARGIPLKDCFDLGDGFWYGMGEIYNLSWPLNGSLNYSPFVTGHNLSNSSPFGRIIKRYWLSSKGISIRVPLNIPLFITYNASDNSGNYDGKLCFEARTNEYPYSMMSSALPRLDYTICTGSNITELHTEVAKNWTKSLRSVPKNIPKREKQEGKKRKEPLTVSVFFKEPFWTTATELFSHINQTTLQKYADKIMNYAFEPGLIVVDSRWESHVGDLSINRKAFHNPQALFSVLHYKGFKIILTVTPFIDISADSFVTASIEKRVCVDRYTGATLLVNCEEGTKRLCALLDFMNATTREWFQKRLKDAIPKELDIDGIFFKGIDVRSMPLHQHNSKPHIVNPDYFQLHYKNLAKNTMSLTGLNTAAGINGLESFFQILPLKSSWEALRTVIPTVLTLGLIGYPIVNTGSVGGQISDDPSAFDVDLYIRWLELSAFLPTVQFSEPPGRNNLQIIRVAKKMSKVREEHILPILETCLTEYRKFGWPIIRPMWWLQPDDKDAYLINDQFVVGNEIIVAPILHPNVTERDIYLPSGWWRDELNAQMVRGGKWVRNYQVDIEKVAYFKRTDPNSK</sequence>
<comment type="similarity">
    <text evidence="1 2">Belongs to the glycosyl hydrolase 31 family.</text>
</comment>
<reference evidence="8 9" key="1">
    <citation type="journal article" date="2018" name="Gigascience">
        <title>Genomes of trombidid mites reveal novel predicted allergens and laterally-transferred genes associated with secondary metabolism.</title>
        <authorList>
            <person name="Dong X."/>
            <person name="Chaisiri K."/>
            <person name="Xia D."/>
            <person name="Armstrong S.D."/>
            <person name="Fang Y."/>
            <person name="Donnelly M.J."/>
            <person name="Kadowaki T."/>
            <person name="McGarry J.W."/>
            <person name="Darby A.C."/>
            <person name="Makepeace B.L."/>
        </authorList>
    </citation>
    <scope>NUCLEOTIDE SEQUENCE [LARGE SCALE GENOMIC DNA]</scope>
    <source>
        <strain evidence="8">UoL-WK</strain>
    </source>
</reference>
<keyword evidence="2" id="KW-0378">Hydrolase</keyword>
<evidence type="ECO:0000313" key="8">
    <source>
        <dbReference type="EMBL" id="RWS14711.1"/>
    </source>
</evidence>
<keyword evidence="9" id="KW-1185">Reference proteome</keyword>
<evidence type="ECO:0000256" key="1">
    <source>
        <dbReference type="ARBA" id="ARBA00007806"/>
    </source>
</evidence>
<dbReference type="OrthoDB" id="10070917at2759"/>
<dbReference type="GO" id="GO:0004553">
    <property type="term" value="F:hydrolase activity, hydrolyzing O-glycosyl compounds"/>
    <property type="evidence" value="ECO:0007669"/>
    <property type="project" value="InterPro"/>
</dbReference>
<dbReference type="PANTHER" id="PTHR43053:SF6">
    <property type="entry name" value="SITS-BINDING PROTEIN"/>
    <property type="match status" value="1"/>
</dbReference>
<dbReference type="InterPro" id="IPR017853">
    <property type="entry name" value="GH"/>
</dbReference>
<evidence type="ECO:0000313" key="7">
    <source>
        <dbReference type="EMBL" id="RWS14195.1"/>
    </source>
</evidence>
<accession>A0A3S3SIW7</accession>